<dbReference type="Pfam" id="PF00106">
    <property type="entry name" value="adh_short"/>
    <property type="match status" value="1"/>
</dbReference>
<evidence type="ECO:0000256" key="2">
    <source>
        <dbReference type="ARBA" id="ARBA00023002"/>
    </source>
</evidence>
<accession>A0A974XFX0</accession>
<gene>
    <name evidence="4" type="ORF">J0B03_03115</name>
</gene>
<dbReference type="EMBL" id="CP071444">
    <property type="protein sequence ID" value="QSX09073.1"/>
    <property type="molecule type" value="Genomic_DNA"/>
</dbReference>
<dbReference type="Proteomes" id="UP000663499">
    <property type="component" value="Chromosome"/>
</dbReference>
<protein>
    <submittedName>
        <fullName evidence="4">SDR family oxidoreductase</fullName>
    </submittedName>
</protein>
<evidence type="ECO:0000256" key="3">
    <source>
        <dbReference type="RuleBase" id="RU000363"/>
    </source>
</evidence>
<dbReference type="GO" id="GO:0048038">
    <property type="term" value="F:quinone binding"/>
    <property type="evidence" value="ECO:0007669"/>
    <property type="project" value="TreeGrafter"/>
</dbReference>
<dbReference type="SUPFAM" id="SSF51735">
    <property type="entry name" value="NAD(P)-binding Rossmann-fold domains"/>
    <property type="match status" value="1"/>
</dbReference>
<dbReference type="PRINTS" id="PR00081">
    <property type="entry name" value="GDHRDH"/>
</dbReference>
<evidence type="ECO:0000313" key="4">
    <source>
        <dbReference type="EMBL" id="QSX09073.1"/>
    </source>
</evidence>
<dbReference type="PANTHER" id="PTHR42760">
    <property type="entry name" value="SHORT-CHAIN DEHYDROGENASES/REDUCTASES FAMILY MEMBER"/>
    <property type="match status" value="1"/>
</dbReference>
<comment type="similarity">
    <text evidence="1 3">Belongs to the short-chain dehydrogenases/reductases (SDR) family.</text>
</comment>
<dbReference type="AlphaFoldDB" id="A0A974XFX0"/>
<reference evidence="4" key="1">
    <citation type="submission" date="2021-03" db="EMBL/GenBank/DDBJ databases">
        <title>Alkalibacter marinus sp. nov., isolated from tidal flat sediment.</title>
        <authorList>
            <person name="Namirimu T."/>
            <person name="Yang J.-A."/>
            <person name="Yang S.-H."/>
            <person name="Kim Y.-J."/>
            <person name="Kwon K.K."/>
        </authorList>
    </citation>
    <scope>NUCLEOTIDE SEQUENCE</scope>
    <source>
        <strain evidence="4">ES005</strain>
    </source>
</reference>
<keyword evidence="5" id="KW-1185">Reference proteome</keyword>
<name>A0A974XFX0_9FIRM</name>
<dbReference type="InterPro" id="IPR036291">
    <property type="entry name" value="NAD(P)-bd_dom_sf"/>
</dbReference>
<dbReference type="GO" id="GO:0006633">
    <property type="term" value="P:fatty acid biosynthetic process"/>
    <property type="evidence" value="ECO:0007669"/>
    <property type="project" value="TreeGrafter"/>
</dbReference>
<dbReference type="GO" id="GO:0016616">
    <property type="term" value="F:oxidoreductase activity, acting on the CH-OH group of donors, NAD or NADP as acceptor"/>
    <property type="evidence" value="ECO:0007669"/>
    <property type="project" value="TreeGrafter"/>
</dbReference>
<dbReference type="KEGG" id="alka:J0B03_03115"/>
<organism evidence="4 5">
    <name type="scientific">Alkalibacter rhizosphaerae</name>
    <dbReference type="NCBI Taxonomy" id="2815577"/>
    <lineage>
        <taxon>Bacteria</taxon>
        <taxon>Bacillati</taxon>
        <taxon>Bacillota</taxon>
        <taxon>Clostridia</taxon>
        <taxon>Eubacteriales</taxon>
        <taxon>Eubacteriaceae</taxon>
        <taxon>Alkalibacter</taxon>
    </lineage>
</organism>
<dbReference type="CDD" id="cd05233">
    <property type="entry name" value="SDR_c"/>
    <property type="match status" value="1"/>
</dbReference>
<proteinExistence type="inferred from homology"/>
<dbReference type="InterPro" id="IPR002347">
    <property type="entry name" value="SDR_fam"/>
</dbReference>
<sequence length="252" mass="26997">MQANVTGVRVLITGSSTGFGYEMAKALLENGAKVALSSRPGEKLETAKQKLVRAGLDPLVVPMDVRDEGSIADAVEIVKEAWGSLDVLVNNAGIGMGRISNDILENPVPFYEVDSQGFRDMMETNFFGCFLTAKAFVPMMLEQKYGKIIYVSTSLSTMTNKYFSPYGPAKAGGEALSMVMAKELEGTGVDVNVILPGGAADTGLIPSGLEEAFRARGNLLPADILNEVMLYLASKESDGVTGQRIIAKEWSR</sequence>
<evidence type="ECO:0000313" key="5">
    <source>
        <dbReference type="Proteomes" id="UP000663499"/>
    </source>
</evidence>
<keyword evidence="2" id="KW-0560">Oxidoreductase</keyword>
<dbReference type="RefSeq" id="WP_207300412.1">
    <property type="nucleotide sequence ID" value="NZ_CP071444.1"/>
</dbReference>
<evidence type="ECO:0000256" key="1">
    <source>
        <dbReference type="ARBA" id="ARBA00006484"/>
    </source>
</evidence>
<dbReference type="PANTHER" id="PTHR42760:SF133">
    <property type="entry name" value="3-OXOACYL-[ACYL-CARRIER-PROTEIN] REDUCTASE"/>
    <property type="match status" value="1"/>
</dbReference>
<dbReference type="PRINTS" id="PR00080">
    <property type="entry name" value="SDRFAMILY"/>
</dbReference>
<dbReference type="Gene3D" id="3.40.50.720">
    <property type="entry name" value="NAD(P)-binding Rossmann-like Domain"/>
    <property type="match status" value="1"/>
</dbReference>